<dbReference type="STRING" id="1121919.SAMN02745975_01692"/>
<dbReference type="Gene3D" id="3.40.50.10350">
    <property type="entry name" value="Glycerate kinase, domain 1"/>
    <property type="match status" value="1"/>
</dbReference>
<gene>
    <name evidence="5" type="ORF">SAMN02745975_01692</name>
</gene>
<dbReference type="PANTHER" id="PTHR21599">
    <property type="entry name" value="GLYCERATE KINASE"/>
    <property type="match status" value="1"/>
</dbReference>
<dbReference type="NCBIfam" id="TIGR00045">
    <property type="entry name" value="glycerate kinase"/>
    <property type="match status" value="1"/>
</dbReference>
<sequence length="380" mass="39948">MKIIIAPDSFKGSLSAKAVADAIEIGIRRVVHDVEIIKVPMADGGEGTVQSLVDATGGRMVSLRVLDPLCREINSFYGILGDDKTAVIEMAAASGLPLLKEEERNPMITTTYGTGQLIKHALDMGCRNIILGIGGSATNDGGAGMATALGVKFLNEQGEEIGFGGGALGELHSIDKSGMDQRIGLCKISVACDVSNPLIGLEGASYVFGPQKGADKTMVETLDENLKRYGQLLEQNLGISVLDVPGTGAAGGLGAGVLAFLNADLRRGVDIIIEATGLEGKLNGADLVITGEGMIDHQTIYGKTPYGVAELAGKYKIPVVAIAGGIGNNIEVLYNNGFNSVFSIVDRPMTLKESIDRAQVLLQDTAERIMRLFSINLHHK</sequence>
<dbReference type="Pfam" id="PF02595">
    <property type="entry name" value="Gly_kinase"/>
    <property type="match status" value="1"/>
</dbReference>
<organism evidence="5 6">
    <name type="scientific">Geosporobacter subterraneus DSM 17957</name>
    <dbReference type="NCBI Taxonomy" id="1121919"/>
    <lineage>
        <taxon>Bacteria</taxon>
        <taxon>Bacillati</taxon>
        <taxon>Bacillota</taxon>
        <taxon>Clostridia</taxon>
        <taxon>Peptostreptococcales</taxon>
        <taxon>Thermotaleaceae</taxon>
        <taxon>Geosporobacter</taxon>
    </lineage>
</organism>
<accession>A0A1M6I0Q9</accession>
<evidence type="ECO:0000256" key="1">
    <source>
        <dbReference type="ARBA" id="ARBA00006284"/>
    </source>
</evidence>
<protein>
    <submittedName>
        <fullName evidence="5">Glycerate kinase</fullName>
    </submittedName>
</protein>
<evidence type="ECO:0000313" key="5">
    <source>
        <dbReference type="EMBL" id="SHJ27864.1"/>
    </source>
</evidence>
<evidence type="ECO:0000256" key="2">
    <source>
        <dbReference type="ARBA" id="ARBA00022679"/>
    </source>
</evidence>
<dbReference type="SUPFAM" id="SSF110738">
    <property type="entry name" value="Glycerate kinase I"/>
    <property type="match status" value="1"/>
</dbReference>
<name>A0A1M6I0Q9_9FIRM</name>
<dbReference type="AlphaFoldDB" id="A0A1M6I0Q9"/>
<dbReference type="EMBL" id="FQZV01000019">
    <property type="protein sequence ID" value="SHJ27864.1"/>
    <property type="molecule type" value="Genomic_DNA"/>
</dbReference>
<dbReference type="GO" id="GO:0031388">
    <property type="term" value="P:organic acid phosphorylation"/>
    <property type="evidence" value="ECO:0007669"/>
    <property type="project" value="UniProtKB-UniRule"/>
</dbReference>
<dbReference type="InterPro" id="IPR036129">
    <property type="entry name" value="Glycerate_kinase_sf"/>
</dbReference>
<reference evidence="6" key="1">
    <citation type="submission" date="2016-11" db="EMBL/GenBank/DDBJ databases">
        <authorList>
            <person name="Varghese N."/>
            <person name="Submissions S."/>
        </authorList>
    </citation>
    <scope>NUCLEOTIDE SEQUENCE [LARGE SCALE GENOMIC DNA]</scope>
    <source>
        <strain evidence="6">DSM 17957</strain>
    </source>
</reference>
<dbReference type="OrthoDB" id="9774290at2"/>
<dbReference type="Proteomes" id="UP000184536">
    <property type="component" value="Unassembled WGS sequence"/>
</dbReference>
<evidence type="ECO:0000256" key="3">
    <source>
        <dbReference type="ARBA" id="ARBA00022777"/>
    </source>
</evidence>
<dbReference type="PIRSF" id="PIRSF006078">
    <property type="entry name" value="GlxK"/>
    <property type="match status" value="1"/>
</dbReference>
<proteinExistence type="inferred from homology"/>
<comment type="similarity">
    <text evidence="1 4">Belongs to the glycerate kinase type-1 family.</text>
</comment>
<keyword evidence="3 4" id="KW-0418">Kinase</keyword>
<dbReference type="Gene3D" id="3.90.1510.10">
    <property type="entry name" value="Glycerate kinase, domain 2"/>
    <property type="match status" value="1"/>
</dbReference>
<keyword evidence="6" id="KW-1185">Reference proteome</keyword>
<dbReference type="RefSeq" id="WP_110940861.1">
    <property type="nucleotide sequence ID" value="NZ_FQZV01000019.1"/>
</dbReference>
<dbReference type="InterPro" id="IPR004381">
    <property type="entry name" value="Glycerate_kinase"/>
</dbReference>
<dbReference type="InterPro" id="IPR018193">
    <property type="entry name" value="Glyc_kinase_flavodox-like_fold"/>
</dbReference>
<dbReference type="InterPro" id="IPR018197">
    <property type="entry name" value="Glycerate_kinase_RE-like"/>
</dbReference>
<dbReference type="GO" id="GO:0008887">
    <property type="term" value="F:glycerate kinase activity"/>
    <property type="evidence" value="ECO:0007669"/>
    <property type="project" value="UniProtKB-UniRule"/>
</dbReference>
<keyword evidence="2 4" id="KW-0808">Transferase</keyword>
<evidence type="ECO:0000256" key="4">
    <source>
        <dbReference type="PIRNR" id="PIRNR006078"/>
    </source>
</evidence>
<dbReference type="PANTHER" id="PTHR21599:SF0">
    <property type="entry name" value="GLYCERATE KINASE"/>
    <property type="match status" value="1"/>
</dbReference>
<evidence type="ECO:0000313" key="6">
    <source>
        <dbReference type="Proteomes" id="UP000184536"/>
    </source>
</evidence>